<feature type="compositionally biased region" description="Low complexity" evidence="1">
    <location>
        <begin position="352"/>
        <end position="363"/>
    </location>
</feature>
<feature type="compositionally biased region" description="Polar residues" evidence="1">
    <location>
        <begin position="100"/>
        <end position="113"/>
    </location>
</feature>
<reference evidence="3 4" key="1">
    <citation type="submission" date="2024-07" db="EMBL/GenBank/DDBJ databases">
        <title>Section-level genome sequencing and comparative genomics of Aspergillus sections Usti and Cavernicolus.</title>
        <authorList>
            <consortium name="Lawrence Berkeley National Laboratory"/>
            <person name="Nybo J.L."/>
            <person name="Vesth T.C."/>
            <person name="Theobald S."/>
            <person name="Frisvad J.C."/>
            <person name="Larsen T.O."/>
            <person name="Kjaerboelling I."/>
            <person name="Rothschild-Mancinelli K."/>
            <person name="Lyhne E.K."/>
            <person name="Kogle M.E."/>
            <person name="Barry K."/>
            <person name="Clum A."/>
            <person name="Na H."/>
            <person name="Ledsgaard L."/>
            <person name="Lin J."/>
            <person name="Lipzen A."/>
            <person name="Kuo A."/>
            <person name="Riley R."/>
            <person name="Mondo S."/>
            <person name="Labutti K."/>
            <person name="Haridas S."/>
            <person name="Pangalinan J."/>
            <person name="Salamov A.A."/>
            <person name="Simmons B.A."/>
            <person name="Magnuson J.K."/>
            <person name="Chen J."/>
            <person name="Drula E."/>
            <person name="Henrissat B."/>
            <person name="Wiebenga A."/>
            <person name="Lubbers R.J."/>
            <person name="Gomes A.C."/>
            <person name="Macurrencykelacurrency M.R."/>
            <person name="Stajich J."/>
            <person name="Grigoriev I.V."/>
            <person name="Mortensen U.H."/>
            <person name="De Vries R.P."/>
            <person name="Baker S.E."/>
            <person name="Andersen M.R."/>
        </authorList>
    </citation>
    <scope>NUCLEOTIDE SEQUENCE [LARGE SCALE GENOMIC DNA]</scope>
    <source>
        <strain evidence="3 4">CBS 449.75</strain>
    </source>
</reference>
<feature type="domain" description="HNH nuclease" evidence="2">
    <location>
        <begin position="158"/>
        <end position="238"/>
    </location>
</feature>
<dbReference type="EMBL" id="JBFXLQ010000005">
    <property type="protein sequence ID" value="KAL2870592.1"/>
    <property type="molecule type" value="Genomic_DNA"/>
</dbReference>
<gene>
    <name evidence="3" type="ORF">BJX67DRAFT_377944</name>
</gene>
<dbReference type="Pfam" id="PF13391">
    <property type="entry name" value="HNH_2"/>
    <property type="match status" value="1"/>
</dbReference>
<keyword evidence="4" id="KW-1185">Reference proteome</keyword>
<name>A0ABR4M1A8_9EURO</name>
<proteinExistence type="predicted"/>
<accession>A0ABR4M1A8</accession>
<evidence type="ECO:0000313" key="4">
    <source>
        <dbReference type="Proteomes" id="UP001610432"/>
    </source>
</evidence>
<dbReference type="GeneID" id="98147316"/>
<evidence type="ECO:0000259" key="2">
    <source>
        <dbReference type="Pfam" id="PF13391"/>
    </source>
</evidence>
<dbReference type="RefSeq" id="XP_070889571.1">
    <property type="nucleotide sequence ID" value="XM_071032244.1"/>
</dbReference>
<evidence type="ECO:0000313" key="3">
    <source>
        <dbReference type="EMBL" id="KAL2870592.1"/>
    </source>
</evidence>
<dbReference type="Proteomes" id="UP001610432">
    <property type="component" value="Unassembled WGS sequence"/>
</dbReference>
<feature type="compositionally biased region" description="Basic and acidic residues" evidence="1">
    <location>
        <begin position="142"/>
        <end position="157"/>
    </location>
</feature>
<comment type="caution">
    <text evidence="3">The sequence shown here is derived from an EMBL/GenBank/DDBJ whole genome shotgun (WGS) entry which is preliminary data.</text>
</comment>
<protein>
    <recommendedName>
        <fullName evidence="2">HNH nuclease domain-containing protein</fullName>
    </recommendedName>
</protein>
<feature type="region of interest" description="Disordered" evidence="1">
    <location>
        <begin position="85"/>
        <end position="157"/>
    </location>
</feature>
<evidence type="ECO:0000256" key="1">
    <source>
        <dbReference type="SAM" id="MobiDB-lite"/>
    </source>
</evidence>
<dbReference type="InterPro" id="IPR003615">
    <property type="entry name" value="HNH_nuc"/>
</dbReference>
<feature type="region of interest" description="Disordered" evidence="1">
    <location>
        <begin position="340"/>
        <end position="410"/>
    </location>
</feature>
<feature type="compositionally biased region" description="Acidic residues" evidence="1">
    <location>
        <begin position="395"/>
        <end position="410"/>
    </location>
</feature>
<sequence>MASTDSLTRELQSPERAELIEQLRKVTGLDMINTATCAMLWFADIEVLRGHLKDAESGLRGRGLVKTGFQSLENRNALKAWLARPQARSEAADPADPPVSESSRMTRGTSVANRSRSRSRSKLPRLQDPQVNPPRLSPRVPRSTDAKDRASKRDNERCVLTKMGEPIEVCHIYPYSLGQKSDTAQEQFWGILGTFWSETTIKDWQTHIFGDQGTEVCQNMLTLNVLAHQLWGKARFALEPVEISKDRKTLTLRFWWLPSRKYELVRMTTAPSLPNDLESGPQGSYMVDRETKEIVRSGHEITMTTDDPETKPLPSFELLHMQWVLNRVAAMAGMADVSDDELDEDFEGSEGPVLQPLQPLELPIRTRRSTQPTDSENRPPARASRASSKVRELAETSDDAFDIVDDPVFH</sequence>
<organism evidence="3 4">
    <name type="scientific">Aspergillus lucknowensis</name>
    <dbReference type="NCBI Taxonomy" id="176173"/>
    <lineage>
        <taxon>Eukaryota</taxon>
        <taxon>Fungi</taxon>
        <taxon>Dikarya</taxon>
        <taxon>Ascomycota</taxon>
        <taxon>Pezizomycotina</taxon>
        <taxon>Eurotiomycetes</taxon>
        <taxon>Eurotiomycetidae</taxon>
        <taxon>Eurotiales</taxon>
        <taxon>Aspergillaceae</taxon>
        <taxon>Aspergillus</taxon>
        <taxon>Aspergillus subgen. Nidulantes</taxon>
    </lineage>
</organism>